<name>A0ABV8GKG8_9ACTN</name>
<keyword evidence="1" id="KW-0472">Membrane</keyword>
<dbReference type="RefSeq" id="WP_379534271.1">
    <property type="nucleotide sequence ID" value="NZ_JBHSBI010000034.1"/>
</dbReference>
<keyword evidence="1" id="KW-0812">Transmembrane</keyword>
<feature type="transmembrane region" description="Helical" evidence="1">
    <location>
        <begin position="82"/>
        <end position="102"/>
    </location>
</feature>
<protein>
    <recommendedName>
        <fullName evidence="4">Transmembrane protein</fullName>
    </recommendedName>
</protein>
<reference evidence="3" key="1">
    <citation type="journal article" date="2019" name="Int. J. Syst. Evol. Microbiol.">
        <title>The Global Catalogue of Microorganisms (GCM) 10K type strain sequencing project: providing services to taxonomists for standard genome sequencing and annotation.</title>
        <authorList>
            <consortium name="The Broad Institute Genomics Platform"/>
            <consortium name="The Broad Institute Genome Sequencing Center for Infectious Disease"/>
            <person name="Wu L."/>
            <person name="Ma J."/>
        </authorList>
    </citation>
    <scope>NUCLEOTIDE SEQUENCE [LARGE SCALE GENOMIC DNA]</scope>
    <source>
        <strain evidence="3">TBRC 1276</strain>
    </source>
</reference>
<keyword evidence="1" id="KW-1133">Transmembrane helix</keyword>
<keyword evidence="3" id="KW-1185">Reference proteome</keyword>
<dbReference type="EMBL" id="JBHSBI010000034">
    <property type="protein sequence ID" value="MFC4014433.1"/>
    <property type="molecule type" value="Genomic_DNA"/>
</dbReference>
<sequence length="125" mass="13857">MERPLDEKGFAVRLSKLLADRFWRVNASLGGDAEPDRAQRFSATHPVRLGLIIGAAVGGFFGIFLLIGAATGWKYAFTLSNLLFYLCVAAFAGLSMMGIGYVERRRQRHYGHYPNEVRDEPGGHP</sequence>
<gene>
    <name evidence="2" type="ORF">ACFOY2_44930</name>
</gene>
<dbReference type="Proteomes" id="UP001595851">
    <property type="component" value="Unassembled WGS sequence"/>
</dbReference>
<evidence type="ECO:0000313" key="3">
    <source>
        <dbReference type="Proteomes" id="UP001595851"/>
    </source>
</evidence>
<proteinExistence type="predicted"/>
<organism evidence="2 3">
    <name type="scientific">Nonomuraea purpurea</name>
    <dbReference type="NCBI Taxonomy" id="1849276"/>
    <lineage>
        <taxon>Bacteria</taxon>
        <taxon>Bacillati</taxon>
        <taxon>Actinomycetota</taxon>
        <taxon>Actinomycetes</taxon>
        <taxon>Streptosporangiales</taxon>
        <taxon>Streptosporangiaceae</taxon>
        <taxon>Nonomuraea</taxon>
    </lineage>
</organism>
<evidence type="ECO:0000256" key="1">
    <source>
        <dbReference type="SAM" id="Phobius"/>
    </source>
</evidence>
<evidence type="ECO:0008006" key="4">
    <source>
        <dbReference type="Google" id="ProtNLM"/>
    </source>
</evidence>
<feature type="transmembrane region" description="Helical" evidence="1">
    <location>
        <begin position="49"/>
        <end position="70"/>
    </location>
</feature>
<evidence type="ECO:0000313" key="2">
    <source>
        <dbReference type="EMBL" id="MFC4014433.1"/>
    </source>
</evidence>
<comment type="caution">
    <text evidence="2">The sequence shown here is derived from an EMBL/GenBank/DDBJ whole genome shotgun (WGS) entry which is preliminary data.</text>
</comment>
<accession>A0ABV8GKG8</accession>